<dbReference type="InterPro" id="IPR027417">
    <property type="entry name" value="P-loop_NTPase"/>
</dbReference>
<dbReference type="SUPFAM" id="SSF57850">
    <property type="entry name" value="RING/U-box"/>
    <property type="match status" value="1"/>
</dbReference>
<feature type="region of interest" description="Disordered" evidence="10">
    <location>
        <begin position="58"/>
        <end position="175"/>
    </location>
</feature>
<feature type="compositionally biased region" description="Basic and acidic residues" evidence="10">
    <location>
        <begin position="116"/>
        <end position="144"/>
    </location>
</feature>
<feature type="domain" description="Helicase ATP-binding" evidence="12">
    <location>
        <begin position="452"/>
        <end position="631"/>
    </location>
</feature>
<keyword evidence="8" id="KW-0067">ATP-binding</keyword>
<dbReference type="PANTHER" id="PTHR45626">
    <property type="entry name" value="TRANSCRIPTION TERMINATION FACTOR 2-RELATED"/>
    <property type="match status" value="1"/>
</dbReference>
<dbReference type="AlphaFoldDB" id="A0A136J970"/>
<dbReference type="PROSITE" id="PS51194">
    <property type="entry name" value="HELICASE_CTER"/>
    <property type="match status" value="1"/>
</dbReference>
<dbReference type="PANTHER" id="PTHR45626:SF16">
    <property type="entry name" value="ATP-DEPENDENT HELICASE ULS1"/>
    <property type="match status" value="1"/>
</dbReference>
<dbReference type="GO" id="GO:0008270">
    <property type="term" value="F:zinc ion binding"/>
    <property type="evidence" value="ECO:0007669"/>
    <property type="project" value="UniProtKB-KW"/>
</dbReference>
<keyword evidence="15" id="KW-1185">Reference proteome</keyword>
<keyword evidence="7" id="KW-0862">Zinc</keyword>
<dbReference type="Pfam" id="PF00097">
    <property type="entry name" value="zf-C3HC4"/>
    <property type="match status" value="1"/>
</dbReference>
<evidence type="ECO:0000256" key="10">
    <source>
        <dbReference type="SAM" id="MobiDB-lite"/>
    </source>
</evidence>
<sequence>MASSSAFGPTVDTGSAPSIDELQDEIDMQSIFIDSLAGTPADTPARRAELQQGMRDLQRNNGHVNQSRKRTFSVHNGDSAGHDTSGAFKSRRTTPSPGDSDWEDASDVIDLSEITGSDRDFVNRQKAEAERLRRRREQEERDAAFARSLQADPLLAQSSTAQPPRNSQSDGPSAFDRIRQPIFSQSSQRSQGTDPAPVSPVRALPVHHRASPAVPTISSRAITSSHRPKPSRMPGTFDSDGEGFWSDDDAAPSSRAVVDLTDTNDETTNFLSASRASNGFQSAAASAREAALQRQQQGFPSYSSGSTGFAPGSLFTPGVPMYQSGAQFNSAGFPMGSQYPYGSRPGSLVGGSANLFGQSMPNTLASIIDRTSSFDYTNGLDMFGNPLDERIQGYIHDIVDDPRKNEEEIRELLANIRPDMDIPEEDRKDDPAGLRYPLYPHQRIALKWMEDQEEDGKKAGGILADDMGLGKTISTLALIAKTNLIIGPVGLIRQWEREIAKKLKPTHRLSVFLAHGKKFTYDDLRGFDVVLTSYGTIGSEMSKRDKYVREQSKNGSLVDNATLNAMCPMIGPNSTWYRVILDEAQCIKNRKTWAAQAACALQAQYRWCLSGTPMMNSVDELSSLITFLRIKPYHDPKQFRAAFGALTAKSRPSSDSARQRQMTRLQATLKAIMLRRTKASKLNGQPIIQLTEKHEETVHVVFNEDEDKFYRDLEQHSQVQFSKYLKNNTIGKHYTNILALLTRLRQACCHPLLHMMDFSQGGSAEISETVMAQLAESLAPDVVRRIRGTEDFECPICMEAVLNPSIFVPCGHDTCSECLVCLANGSSEQGIRAGNENAKANCPECRGPIDFQKVITFEIFKQVHMPETIKPEPSSAAGGVNDDADGPGDDSGSETASDDESDGSSTASDDDDNDETDDDEVDKKGNLRDFIIDDDVDEDFKNASSDTGADDTGSEVEDIAVALTRNKTRQAISKGKKSKQKKSRRKRKGKGKGKAKEEPVEPHMLKKLRQEAGKNREAHRRYMRYLKEIWEPSAKVTKCMELIADIQKLGEKTIIFSQWTLLLDLLETPLKHELGVGYRRYDGSMSAKQRDGAASDFMERSDVKVILVSLKAGNAGLNLTAASQVIIMDPFWNPYIEMQAVDRAHRIGQQRDVKVHRILVENTIEDRIIEMQNKKRDMVDTALSEEASKSIGRLTAQDLTYLFGIGSGNGNTITSS</sequence>
<dbReference type="InterPro" id="IPR049730">
    <property type="entry name" value="SNF2/RAD54-like_C"/>
</dbReference>
<dbReference type="PROSITE" id="PS50089">
    <property type="entry name" value="ZF_RING_2"/>
    <property type="match status" value="1"/>
</dbReference>
<keyword evidence="6" id="KW-0347">Helicase</keyword>
<proteinExistence type="inferred from homology"/>
<dbReference type="GO" id="GO:0000724">
    <property type="term" value="P:double-strand break repair via homologous recombination"/>
    <property type="evidence" value="ECO:0007669"/>
    <property type="project" value="TreeGrafter"/>
</dbReference>
<keyword evidence="4 9" id="KW-0863">Zinc-finger</keyword>
<dbReference type="SMART" id="SM00487">
    <property type="entry name" value="DEXDc"/>
    <property type="match status" value="1"/>
</dbReference>
<feature type="compositionally biased region" description="Basic residues" evidence="10">
    <location>
        <begin position="974"/>
        <end position="993"/>
    </location>
</feature>
<keyword evidence="5" id="KW-0378">Hydrolase</keyword>
<dbReference type="PROSITE" id="PS51192">
    <property type="entry name" value="HELICASE_ATP_BIND_1"/>
    <property type="match status" value="1"/>
</dbReference>
<evidence type="ECO:0000259" key="13">
    <source>
        <dbReference type="PROSITE" id="PS51194"/>
    </source>
</evidence>
<feature type="compositionally biased region" description="Polar residues" evidence="10">
    <location>
        <begin position="156"/>
        <end position="171"/>
    </location>
</feature>
<evidence type="ECO:0000256" key="4">
    <source>
        <dbReference type="ARBA" id="ARBA00022771"/>
    </source>
</evidence>
<evidence type="ECO:0000256" key="5">
    <source>
        <dbReference type="ARBA" id="ARBA00022801"/>
    </source>
</evidence>
<dbReference type="InterPro" id="IPR001841">
    <property type="entry name" value="Znf_RING"/>
</dbReference>
<dbReference type="InParanoid" id="A0A136J970"/>
<dbReference type="GO" id="GO:0005737">
    <property type="term" value="C:cytoplasm"/>
    <property type="evidence" value="ECO:0007669"/>
    <property type="project" value="TreeGrafter"/>
</dbReference>
<evidence type="ECO:0000256" key="1">
    <source>
        <dbReference type="ARBA" id="ARBA00007025"/>
    </source>
</evidence>
<dbReference type="InterPro" id="IPR050628">
    <property type="entry name" value="SNF2_RAD54_helicase_TF"/>
</dbReference>
<evidence type="ECO:0000256" key="2">
    <source>
        <dbReference type="ARBA" id="ARBA00022723"/>
    </source>
</evidence>
<dbReference type="InterPro" id="IPR001650">
    <property type="entry name" value="Helicase_C-like"/>
</dbReference>
<protein>
    <submittedName>
        <fullName evidence="14">SNF2 family N-terminal domain-domain-containing protein</fullName>
    </submittedName>
</protein>
<keyword evidence="3" id="KW-0547">Nucleotide-binding</keyword>
<feature type="compositionally biased region" description="Basic and acidic residues" evidence="10">
    <location>
        <begin position="921"/>
        <end position="930"/>
    </location>
</feature>
<dbReference type="SMART" id="SM00490">
    <property type="entry name" value="HELICc"/>
    <property type="match status" value="1"/>
</dbReference>
<accession>A0A136J970</accession>
<comment type="similarity">
    <text evidence="1">Belongs to the SNF2/RAD54 helicase family.</text>
</comment>
<dbReference type="CDD" id="cd18008">
    <property type="entry name" value="DEXDc_SHPRH-like"/>
    <property type="match status" value="1"/>
</dbReference>
<dbReference type="GO" id="GO:0008094">
    <property type="term" value="F:ATP-dependent activity, acting on DNA"/>
    <property type="evidence" value="ECO:0007669"/>
    <property type="project" value="TreeGrafter"/>
</dbReference>
<feature type="compositionally biased region" description="Acidic residues" evidence="10">
    <location>
        <begin position="239"/>
        <end position="248"/>
    </location>
</feature>
<dbReference type="Gene3D" id="3.40.50.10810">
    <property type="entry name" value="Tandem AAA-ATPase domain"/>
    <property type="match status" value="1"/>
</dbReference>
<feature type="region of interest" description="Disordered" evidence="10">
    <location>
        <begin position="207"/>
        <end position="248"/>
    </location>
</feature>
<dbReference type="InterPro" id="IPR018957">
    <property type="entry name" value="Znf_C3HC4_RING-type"/>
</dbReference>
<dbReference type="InterPro" id="IPR013083">
    <property type="entry name" value="Znf_RING/FYVE/PHD"/>
</dbReference>
<dbReference type="InterPro" id="IPR038718">
    <property type="entry name" value="SNF2-like_sf"/>
</dbReference>
<feature type="region of interest" description="Disordered" evidence="10">
    <location>
        <begin position="1"/>
        <end position="24"/>
    </location>
</feature>
<dbReference type="SUPFAM" id="SSF52540">
    <property type="entry name" value="P-loop containing nucleoside triphosphate hydrolases"/>
    <property type="match status" value="2"/>
</dbReference>
<feature type="compositionally biased region" description="Acidic residues" evidence="10">
    <location>
        <begin position="882"/>
        <end position="920"/>
    </location>
</feature>
<keyword evidence="2" id="KW-0479">Metal-binding</keyword>
<dbReference type="Pfam" id="PF00271">
    <property type="entry name" value="Helicase_C"/>
    <property type="match status" value="1"/>
</dbReference>
<dbReference type="GO" id="GO:0004386">
    <property type="term" value="F:helicase activity"/>
    <property type="evidence" value="ECO:0007669"/>
    <property type="project" value="UniProtKB-KW"/>
</dbReference>
<reference evidence="15" key="1">
    <citation type="submission" date="2016-02" db="EMBL/GenBank/DDBJ databases">
        <title>Draft genome sequence of Microdochium bolleyi, a fungal endophyte of beachgrass.</title>
        <authorList>
            <consortium name="DOE Joint Genome Institute"/>
            <person name="David A.S."/>
            <person name="May G."/>
            <person name="Haridas S."/>
            <person name="Lim J."/>
            <person name="Wang M."/>
            <person name="Labutti K."/>
            <person name="Lipzen A."/>
            <person name="Barry K."/>
            <person name="Grigoriev I.V."/>
        </authorList>
    </citation>
    <scope>NUCLEOTIDE SEQUENCE [LARGE SCALE GENOMIC DNA]</scope>
    <source>
        <strain evidence="15">J235TASD1</strain>
    </source>
</reference>
<evidence type="ECO:0000259" key="12">
    <source>
        <dbReference type="PROSITE" id="PS51192"/>
    </source>
</evidence>
<dbReference type="OrthoDB" id="423559at2759"/>
<dbReference type="STRING" id="196109.A0A136J970"/>
<evidence type="ECO:0000256" key="8">
    <source>
        <dbReference type="ARBA" id="ARBA00022840"/>
    </source>
</evidence>
<name>A0A136J970_9PEZI</name>
<dbReference type="InterPro" id="IPR014001">
    <property type="entry name" value="Helicase_ATP-bd"/>
</dbReference>
<dbReference type="CDD" id="cd18793">
    <property type="entry name" value="SF2_C_SNF"/>
    <property type="match status" value="1"/>
</dbReference>
<dbReference type="GO" id="GO:0005634">
    <property type="term" value="C:nucleus"/>
    <property type="evidence" value="ECO:0007669"/>
    <property type="project" value="TreeGrafter"/>
</dbReference>
<organism evidence="14 15">
    <name type="scientific">Microdochium bolleyi</name>
    <dbReference type="NCBI Taxonomy" id="196109"/>
    <lineage>
        <taxon>Eukaryota</taxon>
        <taxon>Fungi</taxon>
        <taxon>Dikarya</taxon>
        <taxon>Ascomycota</taxon>
        <taxon>Pezizomycotina</taxon>
        <taxon>Sordariomycetes</taxon>
        <taxon>Xylariomycetidae</taxon>
        <taxon>Xylariales</taxon>
        <taxon>Microdochiaceae</taxon>
        <taxon>Microdochium</taxon>
    </lineage>
</organism>
<feature type="region of interest" description="Disordered" evidence="10">
    <location>
        <begin position="869"/>
        <end position="930"/>
    </location>
</feature>
<dbReference type="EMBL" id="KQ964247">
    <property type="protein sequence ID" value="KXJ93695.1"/>
    <property type="molecule type" value="Genomic_DNA"/>
</dbReference>
<evidence type="ECO:0000256" key="7">
    <source>
        <dbReference type="ARBA" id="ARBA00022833"/>
    </source>
</evidence>
<dbReference type="Gene3D" id="3.30.40.10">
    <property type="entry name" value="Zinc/RING finger domain, C3HC4 (zinc finger)"/>
    <property type="match status" value="1"/>
</dbReference>
<evidence type="ECO:0000259" key="11">
    <source>
        <dbReference type="PROSITE" id="PS50089"/>
    </source>
</evidence>
<dbReference type="Proteomes" id="UP000070501">
    <property type="component" value="Unassembled WGS sequence"/>
</dbReference>
<dbReference type="InterPro" id="IPR000330">
    <property type="entry name" value="SNF2_N"/>
</dbReference>
<feature type="compositionally biased region" description="Polar residues" evidence="10">
    <location>
        <begin position="216"/>
        <end position="225"/>
    </location>
</feature>
<feature type="region of interest" description="Disordered" evidence="10">
    <location>
        <begin position="963"/>
        <end position="1001"/>
    </location>
</feature>
<feature type="domain" description="RING-type" evidence="11">
    <location>
        <begin position="794"/>
        <end position="846"/>
    </location>
</feature>
<feature type="domain" description="Helicase C-terminal" evidence="13">
    <location>
        <begin position="1041"/>
        <end position="1187"/>
    </location>
</feature>
<evidence type="ECO:0000256" key="9">
    <source>
        <dbReference type="PROSITE-ProRule" id="PRU00175"/>
    </source>
</evidence>
<dbReference type="SMART" id="SM00184">
    <property type="entry name" value="RING"/>
    <property type="match status" value="1"/>
</dbReference>
<evidence type="ECO:0000313" key="14">
    <source>
        <dbReference type="EMBL" id="KXJ93695.1"/>
    </source>
</evidence>
<evidence type="ECO:0000256" key="3">
    <source>
        <dbReference type="ARBA" id="ARBA00022741"/>
    </source>
</evidence>
<dbReference type="Pfam" id="PF00176">
    <property type="entry name" value="SNF2-rel_dom"/>
    <property type="match status" value="1"/>
</dbReference>
<dbReference type="GO" id="GO:0016787">
    <property type="term" value="F:hydrolase activity"/>
    <property type="evidence" value="ECO:0007669"/>
    <property type="project" value="UniProtKB-KW"/>
</dbReference>
<dbReference type="GO" id="GO:0005524">
    <property type="term" value="F:ATP binding"/>
    <property type="evidence" value="ECO:0007669"/>
    <property type="project" value="UniProtKB-KW"/>
</dbReference>
<evidence type="ECO:0000256" key="6">
    <source>
        <dbReference type="ARBA" id="ARBA00022806"/>
    </source>
</evidence>
<evidence type="ECO:0000313" key="15">
    <source>
        <dbReference type="Proteomes" id="UP000070501"/>
    </source>
</evidence>
<gene>
    <name evidence="14" type="ORF">Micbo1qcDRAFT_187792</name>
</gene>
<feature type="compositionally biased region" description="Polar residues" evidence="10">
    <location>
        <begin position="1"/>
        <end position="16"/>
    </location>
</feature>
<dbReference type="Gene3D" id="3.40.50.300">
    <property type="entry name" value="P-loop containing nucleotide triphosphate hydrolases"/>
    <property type="match status" value="1"/>
</dbReference>